<name>A0ABV4GP23_9BRAD</name>
<dbReference type="PANTHER" id="PTHR47183:SF1">
    <property type="entry name" value="GLUCOSE-1-PHOSPHATE CYTIDYLYLTRANSFERASE"/>
    <property type="match status" value="1"/>
</dbReference>
<dbReference type="SUPFAM" id="SSF53448">
    <property type="entry name" value="Nucleotide-diphospho-sugar transferases"/>
    <property type="match status" value="1"/>
</dbReference>
<dbReference type="GO" id="GO:0047343">
    <property type="term" value="F:glucose-1-phosphate cytidylyltransferase activity"/>
    <property type="evidence" value="ECO:0007669"/>
    <property type="project" value="UniProtKB-EC"/>
</dbReference>
<dbReference type="InterPro" id="IPR046981">
    <property type="entry name" value="G1P_cyt_trans"/>
</dbReference>
<sequence>MKRSGKSSDLGVIILCGGQGTRLREETEFKPKPMVTIGGRPILWHIMRIYNHFGCNDFHLCLGYKAEIIKNYFLNYRSNTGSYRVHLADNHVEHLGAQERVENWRVSLLDTGIETLTGTRVKRALSVLDGERFFLTYGDGVADIDVDRLLEHHFASGRLVTVTAVRPSSRFGELDLEGDTVRSFVEKPQVGSGWINGGFMVFERSAFEMLASDGNDPLETSVLETLSRENQVSVYRHSGFWQCMDTFREMQLLEQLWAEDRAAWRMWKS</sequence>
<dbReference type="RefSeq" id="WP_225136925.1">
    <property type="nucleotide sequence ID" value="NZ_JADYWB010000027.1"/>
</dbReference>
<gene>
    <name evidence="2" type="ORF">ABH992_006096</name>
</gene>
<evidence type="ECO:0000313" key="2">
    <source>
        <dbReference type="EMBL" id="MEY9473697.1"/>
    </source>
</evidence>
<dbReference type="NCBIfam" id="TIGR02623">
    <property type="entry name" value="G1P_cyt_trans"/>
    <property type="match status" value="1"/>
</dbReference>
<dbReference type="InterPro" id="IPR029044">
    <property type="entry name" value="Nucleotide-diphossugar_trans"/>
</dbReference>
<dbReference type="Gene3D" id="3.90.550.10">
    <property type="entry name" value="Spore Coat Polysaccharide Biosynthesis Protein SpsA, Chain A"/>
    <property type="match status" value="1"/>
</dbReference>
<dbReference type="PANTHER" id="PTHR47183">
    <property type="entry name" value="GLUCOSE-1-PHOSPHATE CYTIDYLYLTRANSFERASE-RELATED"/>
    <property type="match status" value="1"/>
</dbReference>
<accession>A0ABV4GP23</accession>
<comment type="caution">
    <text evidence="2">The sequence shown here is derived from an EMBL/GenBank/DDBJ whole genome shotgun (WGS) entry which is preliminary data.</text>
</comment>
<evidence type="ECO:0000313" key="3">
    <source>
        <dbReference type="Proteomes" id="UP001565474"/>
    </source>
</evidence>
<dbReference type="EC" id="2.7.7.33" evidence="2"/>
<reference evidence="2 3" key="1">
    <citation type="submission" date="2024-07" db="EMBL/GenBank/DDBJ databases">
        <title>Genomic Encyclopedia of Type Strains, Phase V (KMG-V): Genome sequencing to study the core and pangenomes of soil and plant-associated prokaryotes.</title>
        <authorList>
            <person name="Whitman W."/>
        </authorList>
    </citation>
    <scope>NUCLEOTIDE SEQUENCE [LARGE SCALE GENOMIC DNA]</scope>
    <source>
        <strain evidence="2 3">USDA 222</strain>
    </source>
</reference>
<dbReference type="EMBL" id="JBGBZN010000002">
    <property type="protein sequence ID" value="MEY9473697.1"/>
    <property type="molecule type" value="Genomic_DNA"/>
</dbReference>
<protein>
    <submittedName>
        <fullName evidence="2">Glucose-1-phosphate cytidylyltransferase</fullName>
        <ecNumber evidence="2">2.7.7.33</ecNumber>
    </submittedName>
</protein>
<keyword evidence="2" id="KW-0548">Nucleotidyltransferase</keyword>
<dbReference type="Proteomes" id="UP001565474">
    <property type="component" value="Unassembled WGS sequence"/>
</dbReference>
<dbReference type="CDD" id="cd02524">
    <property type="entry name" value="G1P_cytidylyltransferase"/>
    <property type="match status" value="1"/>
</dbReference>
<proteinExistence type="predicted"/>
<dbReference type="InterPro" id="IPR013446">
    <property type="entry name" value="G1P_cyt_trans-like"/>
</dbReference>
<dbReference type="InterPro" id="IPR005835">
    <property type="entry name" value="NTP_transferase_dom"/>
</dbReference>
<keyword evidence="2" id="KW-0808">Transferase</keyword>
<dbReference type="Pfam" id="PF00483">
    <property type="entry name" value="NTP_transferase"/>
    <property type="match status" value="1"/>
</dbReference>
<feature type="domain" description="Nucleotidyl transferase" evidence="1">
    <location>
        <begin position="13"/>
        <end position="239"/>
    </location>
</feature>
<keyword evidence="3" id="KW-1185">Reference proteome</keyword>
<organism evidence="2 3">
    <name type="scientific">Bradyrhizobium yuanmingense</name>
    <dbReference type="NCBI Taxonomy" id="108015"/>
    <lineage>
        <taxon>Bacteria</taxon>
        <taxon>Pseudomonadati</taxon>
        <taxon>Pseudomonadota</taxon>
        <taxon>Alphaproteobacteria</taxon>
        <taxon>Hyphomicrobiales</taxon>
        <taxon>Nitrobacteraceae</taxon>
        <taxon>Bradyrhizobium</taxon>
    </lineage>
</organism>
<evidence type="ECO:0000259" key="1">
    <source>
        <dbReference type="Pfam" id="PF00483"/>
    </source>
</evidence>